<feature type="domain" description="SPOR" evidence="1">
    <location>
        <begin position="165"/>
        <end position="242"/>
    </location>
</feature>
<evidence type="ECO:0000259" key="1">
    <source>
        <dbReference type="PROSITE" id="PS51724"/>
    </source>
</evidence>
<protein>
    <submittedName>
        <fullName evidence="2">SPOR domain-containing protein</fullName>
    </submittedName>
</protein>
<evidence type="ECO:0000313" key="3">
    <source>
        <dbReference type="Proteomes" id="UP000829542"/>
    </source>
</evidence>
<evidence type="ECO:0000313" key="2">
    <source>
        <dbReference type="EMBL" id="UNM95979.1"/>
    </source>
</evidence>
<name>A0ABY3WZB1_9GAMM</name>
<gene>
    <name evidence="2" type="ORF">MMG00_12370</name>
</gene>
<dbReference type="InterPro" id="IPR007730">
    <property type="entry name" value="SPOR-like_dom"/>
</dbReference>
<dbReference type="PROSITE" id="PS51724">
    <property type="entry name" value="SPOR"/>
    <property type="match status" value="1"/>
</dbReference>
<dbReference type="Proteomes" id="UP000829542">
    <property type="component" value="Chromosome"/>
</dbReference>
<accession>A0ABY3WZB1</accession>
<keyword evidence="3" id="KW-1185">Reference proteome</keyword>
<dbReference type="Pfam" id="PF05036">
    <property type="entry name" value="SPOR"/>
    <property type="match status" value="1"/>
</dbReference>
<proteinExistence type="predicted"/>
<dbReference type="RefSeq" id="WP_242148802.1">
    <property type="nucleotide sequence ID" value="NZ_CP093379.1"/>
</dbReference>
<reference evidence="2 3" key="1">
    <citation type="submission" date="2022-03" db="EMBL/GenBank/DDBJ databases">
        <title>Ignatzschineria rhizosphaerae HR5S32.</title>
        <authorList>
            <person name="Sun J.Q."/>
            <person name="Feng J.Y."/>
        </authorList>
    </citation>
    <scope>NUCLEOTIDE SEQUENCE [LARGE SCALE GENOMIC DNA]</scope>
    <source>
        <strain evidence="2 3">HR5S32</strain>
    </source>
</reference>
<sequence>MVQLGQVQSKEKWRKIKSFLRHFRRPPTKAELLFYILIVALVVAGALFFADRAEKKAEEKEARRIARMERLAELERERNKPFSPDEIQIPESEFSFYEQLANRSFHIEGEEAIGGAHYVEPKPKPKFELISEPSGYESVDTEIKNEFALELLSASESFQEPAPAPESGPRKKLQTGSFSSTFEANIHKSQLESLGYNPEVQKAVVNGKTIFRVKIGPFTTKDLAQVKRNLDMQQIKFIEVNP</sequence>
<organism evidence="2 3">
    <name type="scientific">Ignatzschineria rhizosphaerae</name>
    <dbReference type="NCBI Taxonomy" id="2923279"/>
    <lineage>
        <taxon>Bacteria</taxon>
        <taxon>Pseudomonadati</taxon>
        <taxon>Pseudomonadota</taxon>
        <taxon>Gammaproteobacteria</taxon>
        <taxon>Cardiobacteriales</taxon>
        <taxon>Ignatzschineriaceae</taxon>
        <taxon>Ignatzschineria</taxon>
    </lineage>
</organism>
<dbReference type="EMBL" id="CP093379">
    <property type="protein sequence ID" value="UNM95979.1"/>
    <property type="molecule type" value="Genomic_DNA"/>
</dbReference>